<evidence type="ECO:0000313" key="1">
    <source>
        <dbReference type="EMBL" id="MVM93999.1"/>
    </source>
</evidence>
<evidence type="ECO:0000313" key="2">
    <source>
        <dbReference type="Proteomes" id="UP000439424"/>
    </source>
</evidence>
<accession>A0A6I4HWF1</accession>
<reference evidence="1 2" key="1">
    <citation type="submission" date="2019-11" db="EMBL/GenBank/DDBJ databases">
        <title>Multidrug-resistant Acinetobacter baumannii moving toward extensively drug-resistant over fifteen years in South of Brazil.</title>
        <authorList>
            <person name="Fedrigo N.H."/>
            <person name="Cerdeira L."/>
            <person name="Fuga B."/>
            <person name="Marini P.V.B."/>
            <person name="Shinohara D.R."/>
            <person name="Carrara-Marroni F.E."/>
            <person name="Lincopan N."/>
            <person name="Tognim M.C.B."/>
        </authorList>
    </citation>
    <scope>NUCLEOTIDE SEQUENCE [LARGE SCALE GENOMIC DNA]</scope>
    <source>
        <strain evidence="1 2">Ac576</strain>
    </source>
</reference>
<dbReference type="Proteomes" id="UP000439424">
    <property type="component" value="Unassembled WGS sequence"/>
</dbReference>
<sequence length="272" mass="32038">MHIKDLIQTVFLICSVVSIILFGFIYYLMIGESNASIAQIKDSLTLTASFFGGIATLATAYVAASLFNDWRHQASFELKKEHVNEICYLLALSYDELHKVEEILINLKKVNKYKILSEDFCTFIANDLRDEFYRKQLNVKILDRLNHNSNSIFSIYSIYQTHFTYLIENFSRIQESYTKYYDKFNSEISNSERTHIMNTRTFPEYVNPKEKNNVEVGLLNVHINFPVKFIGNNELYKFESIYELIERMDNIYKELENHLLDSIDLTKMKKPF</sequence>
<name>A0A6I4HWF1_ACIBA</name>
<comment type="caution">
    <text evidence="1">The sequence shown here is derived from an EMBL/GenBank/DDBJ whole genome shotgun (WGS) entry which is preliminary data.</text>
</comment>
<gene>
    <name evidence="1" type="ORF">GNY86_20915</name>
</gene>
<dbReference type="AlphaFoldDB" id="A0A6I4HWF1"/>
<proteinExistence type="predicted"/>
<dbReference type="EMBL" id="WPIP01000396">
    <property type="protein sequence ID" value="MVM93999.1"/>
    <property type="molecule type" value="Genomic_DNA"/>
</dbReference>
<protein>
    <submittedName>
        <fullName evidence="1">Uncharacterized protein</fullName>
    </submittedName>
</protein>
<organism evidence="1 2">
    <name type="scientific">Acinetobacter baumannii</name>
    <dbReference type="NCBI Taxonomy" id="470"/>
    <lineage>
        <taxon>Bacteria</taxon>
        <taxon>Pseudomonadati</taxon>
        <taxon>Pseudomonadota</taxon>
        <taxon>Gammaproteobacteria</taxon>
        <taxon>Moraxellales</taxon>
        <taxon>Moraxellaceae</taxon>
        <taxon>Acinetobacter</taxon>
        <taxon>Acinetobacter calcoaceticus/baumannii complex</taxon>
    </lineage>
</organism>
<dbReference type="RefSeq" id="WP_057690348.1">
    <property type="nucleotide sequence ID" value="NZ_CP033869.1"/>
</dbReference>